<dbReference type="AlphaFoldDB" id="A0A4V6JI71"/>
<sequence length="65" mass="7144">MFFNTNTKFKLLAPRNEDSMTVSGSSGRPGQQDPVEMLGEMEGVLRLAENVLHGSKLSVSHEPKL</sequence>
<reference evidence="2 3" key="1">
    <citation type="submission" date="2019-05" db="EMBL/GenBank/DDBJ databases">
        <authorList>
            <consortium name="Pathogen Informatics"/>
        </authorList>
    </citation>
    <scope>NUCLEOTIDE SEQUENCE [LARGE SCALE GENOMIC DNA]</scope>
    <source>
        <strain evidence="2 3">NCTC12971</strain>
    </source>
</reference>
<evidence type="ECO:0000313" key="2">
    <source>
        <dbReference type="EMBL" id="VTP66943.1"/>
    </source>
</evidence>
<dbReference type="Proteomes" id="UP000307968">
    <property type="component" value="Chromosome"/>
</dbReference>
<proteinExistence type="predicted"/>
<accession>A0A4V6JI71</accession>
<protein>
    <submittedName>
        <fullName evidence="2">Uncharacterized protein</fullName>
    </submittedName>
</protein>
<gene>
    <name evidence="2" type="ORF">NCTC12971_04858</name>
</gene>
<organism evidence="2 3">
    <name type="scientific">Serratia rubidaea</name>
    <name type="common">Serratia marinorubra</name>
    <dbReference type="NCBI Taxonomy" id="61652"/>
    <lineage>
        <taxon>Bacteria</taxon>
        <taxon>Pseudomonadati</taxon>
        <taxon>Pseudomonadota</taxon>
        <taxon>Gammaproteobacteria</taxon>
        <taxon>Enterobacterales</taxon>
        <taxon>Yersiniaceae</taxon>
        <taxon>Serratia</taxon>
    </lineage>
</organism>
<evidence type="ECO:0000256" key="1">
    <source>
        <dbReference type="SAM" id="MobiDB-lite"/>
    </source>
</evidence>
<feature type="region of interest" description="Disordered" evidence="1">
    <location>
        <begin position="14"/>
        <end position="34"/>
    </location>
</feature>
<name>A0A4V6JI71_SERRU</name>
<evidence type="ECO:0000313" key="3">
    <source>
        <dbReference type="Proteomes" id="UP000307968"/>
    </source>
</evidence>
<feature type="compositionally biased region" description="Polar residues" evidence="1">
    <location>
        <begin position="19"/>
        <end position="29"/>
    </location>
</feature>
<dbReference type="EMBL" id="LR590463">
    <property type="protein sequence ID" value="VTP66943.1"/>
    <property type="molecule type" value="Genomic_DNA"/>
</dbReference>